<evidence type="ECO:0000259" key="1">
    <source>
        <dbReference type="PROSITE" id="PS50035"/>
    </source>
</evidence>
<dbReference type="PROSITE" id="PS50035">
    <property type="entry name" value="PLD"/>
    <property type="match status" value="1"/>
</dbReference>
<protein>
    <recommendedName>
        <fullName evidence="1">PLD phosphodiesterase domain-containing protein</fullName>
    </recommendedName>
</protein>
<dbReference type="InterPro" id="IPR001736">
    <property type="entry name" value="PLipase_D/transphosphatidylase"/>
</dbReference>
<dbReference type="GO" id="GO:0006793">
    <property type="term" value="P:phosphorus metabolic process"/>
    <property type="evidence" value="ECO:0007669"/>
    <property type="project" value="UniProtKB-ARBA"/>
</dbReference>
<sequence>MNVLTIVLIMFRNMYRIFRRGKTMLNPRNKSEHLIYGDILTPPSDFPVLEKAIATTYSLDISALVSCMVPLAFSDDVNSRLFQNKVSTLTALRNLSEKLVVFCDPGQIKTLKTRNQEFAILLEKMIIPVMLKQIGDIYPSFHPKMWLLQFSNEKKEHSYRLIVLSRNISYDRCYDISLVLESFTERRGKGATERSFKKTRAILDYLLYLKTVSEISQEQLKIIDELIKDMENEQVGFSIDNPIFDEDDWDIYPFYENTFRKDGKLFEKTILNNKEGYKKILVMSPFLSKETLTSLQKALLKKNSTEKRIKLITRQDSINGIDTDKLSDIDFYVLNPNAITGETSKINDDLEVEQEEQNKESISNEEKLHDIHAKIFLTESKDEKELFIGSANATNSAFKWNNELLIRLGTSHSSMTVDKFFKNLNTEKENMFVPAELHVAESEDSKNQKDIESAVRKISHIKAKGNVIKVEDKYSIKINFDSNPQIDGIKIMISPISTQIFKEITSEILFENLEVSNISEFYVLSAEKKDSNGAIRIERLIKIPTDNIPYDERDSLLINQIIKDKESFTEYVTLLLSSDSISTQLELNDLRQTSSAWKITNTQMPLYETLLKASVSNPQAVLSLQKDLELIKNPEVISEDFKQLYNEFKQAISE</sequence>
<organism evidence="2 3">
    <name type="scientific">Treponema rectale</name>
    <dbReference type="NCBI Taxonomy" id="744512"/>
    <lineage>
        <taxon>Bacteria</taxon>
        <taxon>Pseudomonadati</taxon>
        <taxon>Spirochaetota</taxon>
        <taxon>Spirochaetia</taxon>
        <taxon>Spirochaetales</taxon>
        <taxon>Treponemataceae</taxon>
        <taxon>Treponema</taxon>
    </lineage>
</organism>
<dbReference type="Gene3D" id="3.30.870.10">
    <property type="entry name" value="Endonuclease Chain A"/>
    <property type="match status" value="1"/>
</dbReference>
<feature type="domain" description="PLD phosphodiesterase" evidence="1">
    <location>
        <begin position="367"/>
        <end position="397"/>
    </location>
</feature>
<name>A0A7M1XKJ4_9SPIR</name>
<evidence type="ECO:0000313" key="3">
    <source>
        <dbReference type="Proteomes" id="UP000593591"/>
    </source>
</evidence>
<dbReference type="Pfam" id="PF13091">
    <property type="entry name" value="PLDc_2"/>
    <property type="match status" value="1"/>
</dbReference>
<gene>
    <name evidence="2" type="ORF">DYE49_05950</name>
</gene>
<dbReference type="CDD" id="cd09176">
    <property type="entry name" value="PLDc_unchar6"/>
    <property type="match status" value="1"/>
</dbReference>
<accession>A0A7M1XKJ4</accession>
<reference evidence="2 3" key="1">
    <citation type="submission" date="2018-08" db="EMBL/GenBank/DDBJ databases">
        <title>The first complete genome of Treponema rectale (CHPAT), a commensal spirochete of the bovine rectum.</title>
        <authorList>
            <person name="Staton G.J."/>
            <person name="Clegg S.R."/>
            <person name="Carter S.D."/>
            <person name="Radford A.D."/>
            <person name="Darby A."/>
            <person name="Hall N."/>
            <person name="Birtles R.J."/>
            <person name="Evans N.J."/>
        </authorList>
    </citation>
    <scope>NUCLEOTIDE SEQUENCE [LARGE SCALE GENOMIC DNA]</scope>
    <source>
        <strain evidence="2 3">CHPA</strain>
    </source>
</reference>
<proteinExistence type="predicted"/>
<dbReference type="Proteomes" id="UP000593591">
    <property type="component" value="Chromosome"/>
</dbReference>
<dbReference type="InterPro" id="IPR025202">
    <property type="entry name" value="PLD-like_dom"/>
</dbReference>
<dbReference type="EMBL" id="CP031517">
    <property type="protein sequence ID" value="QOS40017.1"/>
    <property type="molecule type" value="Genomic_DNA"/>
</dbReference>
<dbReference type="KEGG" id="trc:DYE49_05950"/>
<dbReference type="InterPro" id="IPR059166">
    <property type="entry name" value="PLD-like_cat"/>
</dbReference>
<dbReference type="AlphaFoldDB" id="A0A7M1XKJ4"/>
<dbReference type="GO" id="GO:0003824">
    <property type="term" value="F:catalytic activity"/>
    <property type="evidence" value="ECO:0007669"/>
    <property type="project" value="InterPro"/>
</dbReference>
<evidence type="ECO:0000313" key="2">
    <source>
        <dbReference type="EMBL" id="QOS40017.1"/>
    </source>
</evidence>